<proteinExistence type="predicted"/>
<evidence type="ECO:0000259" key="1">
    <source>
        <dbReference type="Pfam" id="PF17295"/>
    </source>
</evidence>
<dbReference type="RefSeq" id="WP_144398420.1">
    <property type="nucleotide sequence ID" value="NZ_VJXW01000012.1"/>
</dbReference>
<dbReference type="InterPro" id="IPR035255">
    <property type="entry name" value="DUF5348"/>
</dbReference>
<dbReference type="OrthoDB" id="9554183at2"/>
<accession>A0A552V362</accession>
<dbReference type="Pfam" id="PF17295">
    <property type="entry name" value="DUF5348"/>
    <property type="match status" value="1"/>
</dbReference>
<dbReference type="Proteomes" id="UP000319424">
    <property type="component" value="Unassembled WGS sequence"/>
</dbReference>
<organism evidence="2 3">
    <name type="scientific">Criibacterium bergeronii</name>
    <dbReference type="NCBI Taxonomy" id="1871336"/>
    <lineage>
        <taxon>Bacteria</taxon>
        <taxon>Bacillati</taxon>
        <taxon>Bacillota</taxon>
        <taxon>Clostridia</taxon>
        <taxon>Peptostreptococcales</taxon>
        <taxon>Filifactoraceae</taxon>
        <taxon>Criibacterium</taxon>
    </lineage>
</organism>
<dbReference type="EMBL" id="VJXW01000012">
    <property type="protein sequence ID" value="TRW24909.1"/>
    <property type="molecule type" value="Genomic_DNA"/>
</dbReference>
<evidence type="ECO:0000313" key="3">
    <source>
        <dbReference type="Proteomes" id="UP000319424"/>
    </source>
</evidence>
<gene>
    <name evidence="2" type="ORF">FL857_08100</name>
</gene>
<protein>
    <recommendedName>
        <fullName evidence="1">DUF5348 domain-containing protein</fullName>
    </recommendedName>
</protein>
<reference evidence="2 3" key="1">
    <citation type="submission" date="2019-07" db="EMBL/GenBank/DDBJ databases">
        <title>Criibacterium bergeronii gen. nov., sp. nov. isolated from human clinical samples.</title>
        <authorList>
            <person name="Maheux A.F."/>
            <person name="Boudreau D.K."/>
            <person name="Berube E."/>
            <person name="Brodeur S."/>
            <person name="Bernard K.A."/>
            <person name="Abed J.Y."/>
            <person name="Ducrey E."/>
            <person name="Guay E.F."/>
            <person name="Raymond F."/>
            <person name="Corbeil J."/>
            <person name="Domingo M.-C."/>
            <person name="Roy P.H."/>
            <person name="Boissinot M."/>
            <person name="Tocheva E.I."/>
            <person name="Omar R.F."/>
        </authorList>
    </citation>
    <scope>NUCLEOTIDE SEQUENCE [LARGE SCALE GENOMIC DNA]</scope>
    <source>
        <strain evidence="2 3">CCRI-24246</strain>
    </source>
</reference>
<dbReference type="Gene3D" id="2.40.10.390">
    <property type="match status" value="1"/>
</dbReference>
<name>A0A552V362_9FIRM</name>
<comment type="caution">
    <text evidence="2">The sequence shown here is derived from an EMBL/GenBank/DDBJ whole genome shotgun (WGS) entry which is preliminary data.</text>
</comment>
<dbReference type="AlphaFoldDB" id="A0A552V362"/>
<evidence type="ECO:0000313" key="2">
    <source>
        <dbReference type="EMBL" id="TRW24909.1"/>
    </source>
</evidence>
<sequence length="73" mass="8690">MKQGTLIFDEYRDLYDIRFDLKDYLGGLYPGDQFEVFAYGKWKPTEIEIDKNDEWRLKGIRGDINGLRVRVKA</sequence>
<feature type="domain" description="DUF5348" evidence="1">
    <location>
        <begin position="4"/>
        <end position="71"/>
    </location>
</feature>